<dbReference type="Proteomes" id="UP001549119">
    <property type="component" value="Unassembled WGS sequence"/>
</dbReference>
<dbReference type="EMBL" id="JBEPNW010000002">
    <property type="protein sequence ID" value="MET3868359.1"/>
    <property type="molecule type" value="Genomic_DNA"/>
</dbReference>
<keyword evidence="2" id="KW-1185">Reference proteome</keyword>
<accession>A0ABV2NP99</accession>
<reference evidence="1 2" key="1">
    <citation type="submission" date="2024-06" db="EMBL/GenBank/DDBJ databases">
        <title>Genomics of switchgrass bacterial isolates.</title>
        <authorList>
            <person name="Shade A."/>
        </authorList>
    </citation>
    <scope>NUCLEOTIDE SEQUENCE [LARGE SCALE GENOMIC DNA]</scope>
    <source>
        <strain evidence="1 2">PvP084</strain>
    </source>
</reference>
<comment type="caution">
    <text evidence="1">The sequence shown here is derived from an EMBL/GenBank/DDBJ whole genome shotgun (WGS) entry which is preliminary data.</text>
</comment>
<evidence type="ECO:0000313" key="1">
    <source>
        <dbReference type="EMBL" id="MET3868359.1"/>
    </source>
</evidence>
<dbReference type="RefSeq" id="WP_209650430.1">
    <property type="nucleotide sequence ID" value="NZ_JBEPNV010000001.1"/>
</dbReference>
<evidence type="ECO:0000313" key="2">
    <source>
        <dbReference type="Proteomes" id="UP001549119"/>
    </source>
</evidence>
<gene>
    <name evidence="1" type="ORF">ABIC20_005668</name>
</gene>
<sequence length="149" mass="15342">MRALLDRIKALAERGAGLLGVGAVAFALLSGLTLGSLPSAGLSFLIGKAAGYRAADRQAEINRLARDAAEARVDAAAARVAEQAARAGEARNASAQAAAEKRNVEYAKALRSLGPMGACGLSDADIGRLRDNAWAVQRGARRPHAPASR</sequence>
<proteinExistence type="predicted"/>
<protein>
    <submittedName>
        <fullName evidence="1">Uncharacterized protein</fullName>
    </submittedName>
</protein>
<organism evidence="1 2">
    <name type="scientific">Methylobacterium radiotolerans</name>
    <dbReference type="NCBI Taxonomy" id="31998"/>
    <lineage>
        <taxon>Bacteria</taxon>
        <taxon>Pseudomonadati</taxon>
        <taxon>Pseudomonadota</taxon>
        <taxon>Alphaproteobacteria</taxon>
        <taxon>Hyphomicrobiales</taxon>
        <taxon>Methylobacteriaceae</taxon>
        <taxon>Methylobacterium</taxon>
    </lineage>
</organism>
<name>A0ABV2NP99_9HYPH</name>